<sequence>MSTGQQPASASASGPADESYSDAFIREVLRDGRTIAMVGASANWNRPSFFAMKYLQAKGFRVIPVNPKEAAAGTEILGEKCYASLAEIPEKVDMVDCFRNADAVPAITEEAIAIGAKILWMQLGVRHDEAAAKARAAGLRVVMNRCPKIEYGRLSGEIGWMGRNTGVISSKRKRKV</sequence>
<comment type="caution">
    <text evidence="2">The sequence shown here is derived from an EMBL/GenBank/DDBJ whole genome shotgun (WGS) entry which is preliminary data.</text>
</comment>
<dbReference type="Gene3D" id="3.40.50.720">
    <property type="entry name" value="NAD(P)-binding Rossmann-like Domain"/>
    <property type="match status" value="1"/>
</dbReference>
<dbReference type="InterPro" id="IPR003781">
    <property type="entry name" value="CoA-bd"/>
</dbReference>
<dbReference type="PANTHER" id="PTHR33303:SF2">
    <property type="entry name" value="COA-BINDING DOMAIN-CONTAINING PROTEIN"/>
    <property type="match status" value="1"/>
</dbReference>
<feature type="domain" description="CoA-binding" evidence="1">
    <location>
        <begin position="29"/>
        <end position="125"/>
    </location>
</feature>
<keyword evidence="3" id="KW-1185">Reference proteome</keyword>
<evidence type="ECO:0000313" key="3">
    <source>
        <dbReference type="Proteomes" id="UP001595528"/>
    </source>
</evidence>
<evidence type="ECO:0000313" key="2">
    <source>
        <dbReference type="EMBL" id="MFC3225823.1"/>
    </source>
</evidence>
<dbReference type="Pfam" id="PF13380">
    <property type="entry name" value="CoA_binding_2"/>
    <property type="match status" value="1"/>
</dbReference>
<protein>
    <submittedName>
        <fullName evidence="2">CoA-binding protein</fullName>
    </submittedName>
</protein>
<dbReference type="RefSeq" id="WP_379897557.1">
    <property type="nucleotide sequence ID" value="NZ_JBHRTR010000005.1"/>
</dbReference>
<name>A0ABV7KU05_9PROT</name>
<dbReference type="Proteomes" id="UP001595528">
    <property type="component" value="Unassembled WGS sequence"/>
</dbReference>
<dbReference type="EMBL" id="JBHRTR010000005">
    <property type="protein sequence ID" value="MFC3225823.1"/>
    <property type="molecule type" value="Genomic_DNA"/>
</dbReference>
<gene>
    <name evidence="2" type="ORF">ACFOGJ_01180</name>
</gene>
<proteinExistence type="predicted"/>
<reference evidence="3" key="1">
    <citation type="journal article" date="2019" name="Int. J. Syst. Evol. Microbiol.">
        <title>The Global Catalogue of Microorganisms (GCM) 10K type strain sequencing project: providing services to taxonomists for standard genome sequencing and annotation.</title>
        <authorList>
            <consortium name="The Broad Institute Genomics Platform"/>
            <consortium name="The Broad Institute Genome Sequencing Center for Infectious Disease"/>
            <person name="Wu L."/>
            <person name="Ma J."/>
        </authorList>
    </citation>
    <scope>NUCLEOTIDE SEQUENCE [LARGE SCALE GENOMIC DNA]</scope>
    <source>
        <strain evidence="3">KCTC 42964</strain>
    </source>
</reference>
<accession>A0ABV7KU05</accession>
<dbReference type="PANTHER" id="PTHR33303">
    <property type="entry name" value="CYTOPLASMIC PROTEIN-RELATED"/>
    <property type="match status" value="1"/>
</dbReference>
<organism evidence="2 3">
    <name type="scientific">Marinibaculum pumilum</name>
    <dbReference type="NCBI Taxonomy" id="1766165"/>
    <lineage>
        <taxon>Bacteria</taxon>
        <taxon>Pseudomonadati</taxon>
        <taxon>Pseudomonadota</taxon>
        <taxon>Alphaproteobacteria</taxon>
        <taxon>Rhodospirillales</taxon>
        <taxon>Rhodospirillaceae</taxon>
        <taxon>Marinibaculum</taxon>
    </lineage>
</organism>
<dbReference type="SMART" id="SM00881">
    <property type="entry name" value="CoA_binding"/>
    <property type="match status" value="1"/>
</dbReference>
<evidence type="ECO:0000259" key="1">
    <source>
        <dbReference type="SMART" id="SM00881"/>
    </source>
</evidence>
<dbReference type="InterPro" id="IPR036291">
    <property type="entry name" value="NAD(P)-bd_dom_sf"/>
</dbReference>
<dbReference type="SUPFAM" id="SSF51735">
    <property type="entry name" value="NAD(P)-binding Rossmann-fold domains"/>
    <property type="match status" value="1"/>
</dbReference>